<reference evidence="1" key="2">
    <citation type="submission" date="2020-09" db="EMBL/GenBank/DDBJ databases">
        <authorList>
            <person name="Sun Q."/>
            <person name="Zhou Y."/>
        </authorList>
    </citation>
    <scope>NUCLEOTIDE SEQUENCE</scope>
    <source>
        <strain evidence="1">CGMCC 1.15966</strain>
    </source>
</reference>
<gene>
    <name evidence="1" type="ORF">GCM10011516_11290</name>
</gene>
<keyword evidence="2" id="KW-1185">Reference proteome</keyword>
<organism evidence="1 2">
    <name type="scientific">Sphingobacterium cellulitidis</name>
    <dbReference type="NCBI Taxonomy" id="1768011"/>
    <lineage>
        <taxon>Bacteria</taxon>
        <taxon>Pseudomonadati</taxon>
        <taxon>Bacteroidota</taxon>
        <taxon>Sphingobacteriia</taxon>
        <taxon>Sphingobacteriales</taxon>
        <taxon>Sphingobacteriaceae</taxon>
        <taxon>Sphingobacterium</taxon>
    </lineage>
</organism>
<reference evidence="1" key="1">
    <citation type="journal article" date="2014" name="Int. J. Syst. Evol. Microbiol.">
        <title>Complete genome sequence of Corynebacterium casei LMG S-19264T (=DSM 44701T), isolated from a smear-ripened cheese.</title>
        <authorList>
            <consortium name="US DOE Joint Genome Institute (JGI-PGF)"/>
            <person name="Walter F."/>
            <person name="Albersmeier A."/>
            <person name="Kalinowski J."/>
            <person name="Ruckert C."/>
        </authorList>
    </citation>
    <scope>NUCLEOTIDE SEQUENCE</scope>
    <source>
        <strain evidence="1">CGMCC 1.15966</strain>
    </source>
</reference>
<evidence type="ECO:0000313" key="1">
    <source>
        <dbReference type="EMBL" id="GGE15208.1"/>
    </source>
</evidence>
<dbReference type="RefSeq" id="WP_182498862.1">
    <property type="nucleotide sequence ID" value="NZ_BMKM01000002.1"/>
</dbReference>
<dbReference type="AlphaFoldDB" id="A0A8H9KV54"/>
<dbReference type="EMBL" id="BMKM01000002">
    <property type="protein sequence ID" value="GGE15208.1"/>
    <property type="molecule type" value="Genomic_DNA"/>
</dbReference>
<accession>A0A8H9KV54</accession>
<protein>
    <submittedName>
        <fullName evidence="1">Uncharacterized protein</fullName>
    </submittedName>
</protein>
<sequence length="166" mass="19489">MEDLILKTCLINDKKYMIKNVRKIDHSKFTPLSEMLDKDVSGLDPEFLDGVLLMSYQDKILMDYSYWDDITDLWHYFINSIEELQTASKSYFTFPSQPLPVSIELNADRIKITIDENSINIDAKSFFAIMIQEAIDFFSRLKILFPRHELEYSLALNRIEKIKAGF</sequence>
<evidence type="ECO:0000313" key="2">
    <source>
        <dbReference type="Proteomes" id="UP000614460"/>
    </source>
</evidence>
<proteinExistence type="predicted"/>
<dbReference type="Proteomes" id="UP000614460">
    <property type="component" value="Unassembled WGS sequence"/>
</dbReference>
<name>A0A8H9KV54_9SPHI</name>
<comment type="caution">
    <text evidence="1">The sequence shown here is derived from an EMBL/GenBank/DDBJ whole genome shotgun (WGS) entry which is preliminary data.</text>
</comment>